<dbReference type="AlphaFoldDB" id="A0A951U3S0"/>
<evidence type="ECO:0000313" key="6">
    <source>
        <dbReference type="Proteomes" id="UP000707356"/>
    </source>
</evidence>
<dbReference type="SUPFAM" id="SSF53335">
    <property type="entry name" value="S-adenosyl-L-methionine-dependent methyltransferases"/>
    <property type="match status" value="1"/>
</dbReference>
<proteinExistence type="inferred from homology"/>
<evidence type="ECO:0000256" key="1">
    <source>
        <dbReference type="ARBA" id="ARBA00008361"/>
    </source>
</evidence>
<name>A0A951U3S0_9CYAN</name>
<dbReference type="Proteomes" id="UP000707356">
    <property type="component" value="Unassembled WGS sequence"/>
</dbReference>
<dbReference type="PANTHER" id="PTHR44942:SF4">
    <property type="entry name" value="METHYLTRANSFERASE TYPE 11 DOMAIN-CONTAINING PROTEIN"/>
    <property type="match status" value="1"/>
</dbReference>
<keyword evidence="3" id="KW-0808">Transferase</keyword>
<dbReference type="CDD" id="cd02440">
    <property type="entry name" value="AdoMet_MTases"/>
    <property type="match status" value="1"/>
</dbReference>
<dbReference type="GO" id="GO:0008757">
    <property type="term" value="F:S-adenosylmethionine-dependent methyltransferase activity"/>
    <property type="evidence" value="ECO:0007669"/>
    <property type="project" value="InterPro"/>
</dbReference>
<evidence type="ECO:0000256" key="3">
    <source>
        <dbReference type="ARBA" id="ARBA00022679"/>
    </source>
</evidence>
<comment type="similarity">
    <text evidence="1">Belongs to the methyltransferase superfamily.</text>
</comment>
<keyword evidence="2 5" id="KW-0489">Methyltransferase</keyword>
<evidence type="ECO:0000313" key="5">
    <source>
        <dbReference type="EMBL" id="MBW4464656.1"/>
    </source>
</evidence>
<dbReference type="EMBL" id="JAHHHV010000017">
    <property type="protein sequence ID" value="MBW4464656.1"/>
    <property type="molecule type" value="Genomic_DNA"/>
</dbReference>
<dbReference type="InterPro" id="IPR013216">
    <property type="entry name" value="Methyltransf_11"/>
</dbReference>
<dbReference type="GO" id="GO:0032259">
    <property type="term" value="P:methylation"/>
    <property type="evidence" value="ECO:0007669"/>
    <property type="project" value="UniProtKB-KW"/>
</dbReference>
<organism evidence="5 6">
    <name type="scientific">Pegethrix bostrychoides GSE-TBD4-15B</name>
    <dbReference type="NCBI Taxonomy" id="2839662"/>
    <lineage>
        <taxon>Bacteria</taxon>
        <taxon>Bacillati</taxon>
        <taxon>Cyanobacteriota</taxon>
        <taxon>Cyanophyceae</taxon>
        <taxon>Oculatellales</taxon>
        <taxon>Oculatellaceae</taxon>
        <taxon>Pegethrix</taxon>
    </lineage>
</organism>
<dbReference type="InterPro" id="IPR051052">
    <property type="entry name" value="Diverse_substrate_MTase"/>
</dbReference>
<dbReference type="Gene3D" id="3.40.50.150">
    <property type="entry name" value="Vaccinia Virus protein VP39"/>
    <property type="match status" value="1"/>
</dbReference>
<accession>A0A951U3S0</accession>
<dbReference type="InterPro" id="IPR029063">
    <property type="entry name" value="SAM-dependent_MTases_sf"/>
</dbReference>
<sequence length="267" mass="29580">MSDSPATSSSDLFLPLYRQTPQSRFSDRAKDYAKYRPSYPDQAISAMLAGLGNPAELTAADVGAGTGIASRLVASRGVKVIAVEPNAAMREVAQPHPNVEFRAGAAEQTGLQELVDLVFCTQAFHWFEPIATLAEFHRILQPGGRVALIWNDRDREDAFTNQYTDVIRQVSDPRYMERLDRKASDAEALKQSQWFENYRVMTFDNSHPLDRAGLVGVALSASYVPKSGEAYERLVSGLQALYDGWQGEVRLAYQTHLFLAESKQAGC</sequence>
<dbReference type="Pfam" id="PF08241">
    <property type="entry name" value="Methyltransf_11"/>
    <property type="match status" value="1"/>
</dbReference>
<reference evidence="5" key="1">
    <citation type="submission" date="2021-05" db="EMBL/GenBank/DDBJ databases">
        <authorList>
            <person name="Pietrasiak N."/>
            <person name="Ward R."/>
            <person name="Stajich J.E."/>
            <person name="Kurbessoian T."/>
        </authorList>
    </citation>
    <scope>NUCLEOTIDE SEQUENCE</scope>
    <source>
        <strain evidence="5">GSE-TBD4-15B</strain>
    </source>
</reference>
<dbReference type="PANTHER" id="PTHR44942">
    <property type="entry name" value="METHYLTRANSF_11 DOMAIN-CONTAINING PROTEIN"/>
    <property type="match status" value="1"/>
</dbReference>
<reference evidence="5" key="2">
    <citation type="journal article" date="2022" name="Microbiol. Resour. Announc.">
        <title>Metagenome Sequencing to Explore Phylogenomics of Terrestrial Cyanobacteria.</title>
        <authorList>
            <person name="Ward R.D."/>
            <person name="Stajich J.E."/>
            <person name="Johansen J.R."/>
            <person name="Huntemann M."/>
            <person name="Clum A."/>
            <person name="Foster B."/>
            <person name="Foster B."/>
            <person name="Roux S."/>
            <person name="Palaniappan K."/>
            <person name="Varghese N."/>
            <person name="Mukherjee S."/>
            <person name="Reddy T.B.K."/>
            <person name="Daum C."/>
            <person name="Copeland A."/>
            <person name="Chen I.A."/>
            <person name="Ivanova N.N."/>
            <person name="Kyrpides N.C."/>
            <person name="Shapiro N."/>
            <person name="Eloe-Fadrosh E.A."/>
            <person name="Pietrasiak N."/>
        </authorList>
    </citation>
    <scope>NUCLEOTIDE SEQUENCE</scope>
    <source>
        <strain evidence="5">GSE-TBD4-15B</strain>
    </source>
</reference>
<comment type="caution">
    <text evidence="5">The sequence shown here is derived from an EMBL/GenBank/DDBJ whole genome shotgun (WGS) entry which is preliminary data.</text>
</comment>
<protein>
    <submittedName>
        <fullName evidence="5">Class I SAM-dependent methyltransferase</fullName>
    </submittedName>
</protein>
<evidence type="ECO:0000256" key="2">
    <source>
        <dbReference type="ARBA" id="ARBA00022603"/>
    </source>
</evidence>
<evidence type="ECO:0000259" key="4">
    <source>
        <dbReference type="Pfam" id="PF08241"/>
    </source>
</evidence>
<feature type="domain" description="Methyltransferase type 11" evidence="4">
    <location>
        <begin position="61"/>
        <end position="147"/>
    </location>
</feature>
<gene>
    <name evidence="5" type="ORF">KME07_04350</name>
</gene>